<keyword evidence="1" id="KW-0472">Membrane</keyword>
<gene>
    <name evidence="3" type="primary">ygaP</name>
    <name evidence="3" type="ORF">NCTC12872_01777</name>
</gene>
<dbReference type="CDD" id="cd00158">
    <property type="entry name" value="RHOD"/>
    <property type="match status" value="1"/>
</dbReference>
<reference evidence="3 4" key="1">
    <citation type="submission" date="2018-06" db="EMBL/GenBank/DDBJ databases">
        <authorList>
            <consortium name="Pathogen Informatics"/>
            <person name="Doyle S."/>
        </authorList>
    </citation>
    <scope>NUCLEOTIDE SEQUENCE [LARGE SCALE GENOMIC DNA]</scope>
    <source>
        <strain evidence="3 4">NCTC12872</strain>
    </source>
</reference>
<dbReference type="SMART" id="SM00450">
    <property type="entry name" value="RHOD"/>
    <property type="match status" value="1"/>
</dbReference>
<dbReference type="InterPro" id="IPR001763">
    <property type="entry name" value="Rhodanese-like_dom"/>
</dbReference>
<feature type="transmembrane region" description="Helical" evidence="1">
    <location>
        <begin position="146"/>
        <end position="167"/>
    </location>
</feature>
<dbReference type="Gene3D" id="6.10.140.1340">
    <property type="match status" value="1"/>
</dbReference>
<dbReference type="SUPFAM" id="SSF52821">
    <property type="entry name" value="Rhodanese/Cell cycle control phosphatase"/>
    <property type="match status" value="1"/>
</dbReference>
<dbReference type="AlphaFoldDB" id="A0A379CBH4"/>
<dbReference type="Pfam" id="PF00581">
    <property type="entry name" value="Rhodanese"/>
    <property type="match status" value="1"/>
</dbReference>
<dbReference type="InterPro" id="IPR036873">
    <property type="entry name" value="Rhodanese-like_dom_sf"/>
</dbReference>
<dbReference type="PROSITE" id="PS50206">
    <property type="entry name" value="RHODANESE_3"/>
    <property type="match status" value="1"/>
</dbReference>
<proteinExistence type="predicted"/>
<dbReference type="PANTHER" id="PTHR43031">
    <property type="entry name" value="FAD-DEPENDENT OXIDOREDUCTASE"/>
    <property type="match status" value="1"/>
</dbReference>
<dbReference type="PANTHER" id="PTHR43031:SF1">
    <property type="entry name" value="PYRIDINE NUCLEOTIDE-DISULPHIDE OXIDOREDUCTASE"/>
    <property type="match status" value="1"/>
</dbReference>
<keyword evidence="1" id="KW-0812">Transmembrane</keyword>
<feature type="domain" description="Rhodanese" evidence="2">
    <location>
        <begin position="17"/>
        <end position="107"/>
    </location>
</feature>
<keyword evidence="4" id="KW-1185">Reference proteome</keyword>
<name>A0A379CBH4_9PAST</name>
<sequence>MSNVKTIEATQLQQWLANQEAILVDVREANEFSEWRIPQATFMPLSRLDEQLPHLANEKRKIVFQCLKGKRGEMATEKAMQQFPDADIYNLTGGIEAWEKAELPLIREQAKGKMPIMRQVLTAAGSLNILFSLIGFGSTLGTLLTLFLGCGLVFAGVTGKCGMAMLLQKMPWNK</sequence>
<dbReference type="Proteomes" id="UP000255417">
    <property type="component" value="Unassembled WGS sequence"/>
</dbReference>
<dbReference type="EMBL" id="UGTA01000001">
    <property type="protein sequence ID" value="SUB59732.1"/>
    <property type="molecule type" value="Genomic_DNA"/>
</dbReference>
<feature type="transmembrane region" description="Helical" evidence="1">
    <location>
        <begin position="120"/>
        <end position="140"/>
    </location>
</feature>
<evidence type="ECO:0000256" key="1">
    <source>
        <dbReference type="SAM" id="Phobius"/>
    </source>
</evidence>
<evidence type="ECO:0000259" key="2">
    <source>
        <dbReference type="PROSITE" id="PS50206"/>
    </source>
</evidence>
<dbReference type="InterPro" id="IPR050229">
    <property type="entry name" value="GlpE_sulfurtransferase"/>
</dbReference>
<evidence type="ECO:0000313" key="4">
    <source>
        <dbReference type="Proteomes" id="UP000255417"/>
    </source>
</evidence>
<dbReference type="OrthoDB" id="1445766at2"/>
<evidence type="ECO:0000313" key="3">
    <source>
        <dbReference type="EMBL" id="SUB59732.1"/>
    </source>
</evidence>
<protein>
    <submittedName>
        <fullName evidence="3">Inner membrane protein ygaP</fullName>
    </submittedName>
</protein>
<dbReference type="RefSeq" id="WP_115316187.1">
    <property type="nucleotide sequence ID" value="NZ_LWIF01000001.1"/>
</dbReference>
<organism evidence="3 4">
    <name type="scientific">Phocoenobacter uteri</name>
    <dbReference type="NCBI Taxonomy" id="146806"/>
    <lineage>
        <taxon>Bacteria</taxon>
        <taxon>Pseudomonadati</taxon>
        <taxon>Pseudomonadota</taxon>
        <taxon>Gammaproteobacteria</taxon>
        <taxon>Pasteurellales</taxon>
        <taxon>Pasteurellaceae</taxon>
        <taxon>Phocoenobacter</taxon>
    </lineage>
</organism>
<keyword evidence="1" id="KW-1133">Transmembrane helix</keyword>
<accession>A0A379CBH4</accession>
<dbReference type="Gene3D" id="3.40.250.10">
    <property type="entry name" value="Rhodanese-like domain"/>
    <property type="match status" value="1"/>
</dbReference>